<dbReference type="SUPFAM" id="SSF52172">
    <property type="entry name" value="CheY-like"/>
    <property type="match status" value="1"/>
</dbReference>
<reference evidence="3 4" key="1">
    <citation type="submission" date="2021-07" db="EMBL/GenBank/DDBJ databases">
        <title>Paenibacillus radiodurans sp. nov., isolated from the southeastern edge of Tengger Desert.</title>
        <authorList>
            <person name="Zhang G."/>
        </authorList>
    </citation>
    <scope>NUCLEOTIDE SEQUENCE [LARGE SCALE GENOMIC DNA]</scope>
    <source>
        <strain evidence="3 4">CCM 7311</strain>
    </source>
</reference>
<organism evidence="3 4">
    <name type="scientific">Paenibacillus sepulcri</name>
    <dbReference type="NCBI Taxonomy" id="359917"/>
    <lineage>
        <taxon>Bacteria</taxon>
        <taxon>Bacillati</taxon>
        <taxon>Bacillota</taxon>
        <taxon>Bacilli</taxon>
        <taxon>Bacillales</taxon>
        <taxon>Paenibacillaceae</taxon>
        <taxon>Paenibacillus</taxon>
    </lineage>
</organism>
<dbReference type="PROSITE" id="PS50110">
    <property type="entry name" value="RESPONSE_REGULATORY"/>
    <property type="match status" value="1"/>
</dbReference>
<proteinExistence type="predicted"/>
<evidence type="ECO:0000313" key="3">
    <source>
        <dbReference type="EMBL" id="MBW7462351.1"/>
    </source>
</evidence>
<dbReference type="Proteomes" id="UP001519887">
    <property type="component" value="Unassembled WGS sequence"/>
</dbReference>
<feature type="non-terminal residue" evidence="3">
    <location>
        <position position="105"/>
    </location>
</feature>
<comment type="caution">
    <text evidence="1">Lacks conserved residue(s) required for the propagation of feature annotation.</text>
</comment>
<name>A0ABS7CN60_9BACL</name>
<feature type="non-terminal residue" evidence="3">
    <location>
        <position position="1"/>
    </location>
</feature>
<keyword evidence="4" id="KW-1185">Reference proteome</keyword>
<evidence type="ECO:0000313" key="4">
    <source>
        <dbReference type="Proteomes" id="UP001519887"/>
    </source>
</evidence>
<gene>
    <name evidence="3" type="ORF">K0U00_50695</name>
</gene>
<sequence length="105" mass="11995">QDFDYAQRAVRLGAYDFIVKPVRNDELERVIALAVMELENRHLELSLNENMTEAINRLEERHQSSLPFLRSKFISEQIGGARASETEAYIISEQLGISCSRIAVL</sequence>
<dbReference type="Gene3D" id="3.40.50.2300">
    <property type="match status" value="1"/>
</dbReference>
<protein>
    <recommendedName>
        <fullName evidence="2">Response regulatory domain-containing protein</fullName>
    </recommendedName>
</protein>
<evidence type="ECO:0000259" key="2">
    <source>
        <dbReference type="PROSITE" id="PS50110"/>
    </source>
</evidence>
<dbReference type="InterPro" id="IPR011006">
    <property type="entry name" value="CheY-like_superfamily"/>
</dbReference>
<evidence type="ECO:0000256" key="1">
    <source>
        <dbReference type="PROSITE-ProRule" id="PRU00169"/>
    </source>
</evidence>
<feature type="domain" description="Response regulatory" evidence="2">
    <location>
        <begin position="1"/>
        <end position="35"/>
    </location>
</feature>
<comment type="caution">
    <text evidence="3">The sequence shown here is derived from an EMBL/GenBank/DDBJ whole genome shotgun (WGS) entry which is preliminary data.</text>
</comment>
<dbReference type="EMBL" id="JAHZIK010003841">
    <property type="protein sequence ID" value="MBW7462351.1"/>
    <property type="molecule type" value="Genomic_DNA"/>
</dbReference>
<accession>A0ABS7CN60</accession>
<dbReference type="InterPro" id="IPR001789">
    <property type="entry name" value="Sig_transdc_resp-reg_receiver"/>
</dbReference>